<dbReference type="Gene3D" id="2.60.40.790">
    <property type="match status" value="1"/>
</dbReference>
<dbReference type="SUPFAM" id="SSF49764">
    <property type="entry name" value="HSP20-like chaperones"/>
    <property type="match status" value="1"/>
</dbReference>
<dbReference type="PROSITE" id="PS01031">
    <property type="entry name" value="SHSP"/>
    <property type="match status" value="1"/>
</dbReference>
<protein>
    <submittedName>
        <fullName evidence="4">Hsp20/alpha crystallin family protein</fullName>
    </submittedName>
</protein>
<dbReference type="Pfam" id="PF00011">
    <property type="entry name" value="HSP20"/>
    <property type="match status" value="1"/>
</dbReference>
<dbReference type="InterPro" id="IPR008978">
    <property type="entry name" value="HSP20-like_chaperone"/>
</dbReference>
<gene>
    <name evidence="4" type="ORF">QR721_05125</name>
</gene>
<dbReference type="CDD" id="cd06464">
    <property type="entry name" value="ACD_sHsps-like"/>
    <property type="match status" value="1"/>
</dbReference>
<keyword evidence="5" id="KW-1185">Reference proteome</keyword>
<evidence type="ECO:0000259" key="3">
    <source>
        <dbReference type="PROSITE" id="PS01031"/>
    </source>
</evidence>
<organism evidence="4 5">
    <name type="scientific">Aciduricibacillus chroicocephali</name>
    <dbReference type="NCBI Taxonomy" id="3054939"/>
    <lineage>
        <taxon>Bacteria</taxon>
        <taxon>Bacillati</taxon>
        <taxon>Bacillota</taxon>
        <taxon>Bacilli</taxon>
        <taxon>Bacillales</taxon>
        <taxon>Bacillaceae</taxon>
        <taxon>Aciduricibacillus</taxon>
    </lineage>
</organism>
<reference evidence="4" key="1">
    <citation type="submission" date="2023-06" db="EMBL/GenBank/DDBJ databases">
        <title>A Treasure from Seagulls: Isolation and Description of Aciduricobacillus qingdaonensis gen. nov., sp. nov., a Rare Obligately Uric Acid-utilizing Member in the Family Bacillaceae.</title>
        <authorList>
            <person name="Liu W."/>
            <person name="Wang B."/>
        </authorList>
    </citation>
    <scope>NUCLEOTIDE SEQUENCE</scope>
    <source>
        <strain evidence="4">44XB</strain>
    </source>
</reference>
<dbReference type="RefSeq" id="WP_348029382.1">
    <property type="nucleotide sequence ID" value="NZ_CP129113.1"/>
</dbReference>
<evidence type="ECO:0000313" key="5">
    <source>
        <dbReference type="Proteomes" id="UP001180087"/>
    </source>
</evidence>
<feature type="domain" description="SHSP" evidence="3">
    <location>
        <begin position="37"/>
        <end position="136"/>
    </location>
</feature>
<proteinExistence type="inferred from homology"/>
<dbReference type="InterPro" id="IPR002068">
    <property type="entry name" value="A-crystallin/Hsp20_dom"/>
</dbReference>
<dbReference type="Proteomes" id="UP001180087">
    <property type="component" value="Chromosome"/>
</dbReference>
<evidence type="ECO:0000313" key="4">
    <source>
        <dbReference type="EMBL" id="WLV25591.1"/>
    </source>
</evidence>
<name>A0ABY9KXZ2_9BACI</name>
<comment type="similarity">
    <text evidence="1 2">Belongs to the small heat shock protein (HSP20) family.</text>
</comment>
<sequence>MSNENRRERGRMDFQPLHNVMKQIDSFFHQSRNRFKTVVNAHEIPATVKETERGYEITAQLAGYSREQIRMQVIGNQLHITALKNNTSTSDDNKLKKVITLPFLISEKDVRASHKDGLLKVLIPKKKIGKDQFEME</sequence>
<evidence type="ECO:0000256" key="2">
    <source>
        <dbReference type="RuleBase" id="RU003616"/>
    </source>
</evidence>
<dbReference type="EMBL" id="CP129113">
    <property type="protein sequence ID" value="WLV25591.1"/>
    <property type="molecule type" value="Genomic_DNA"/>
</dbReference>
<evidence type="ECO:0000256" key="1">
    <source>
        <dbReference type="PROSITE-ProRule" id="PRU00285"/>
    </source>
</evidence>
<accession>A0ABY9KXZ2</accession>